<feature type="domain" description="A-factor biosynthesis hotdog" evidence="2">
    <location>
        <begin position="216"/>
        <end position="342"/>
    </location>
</feature>
<evidence type="ECO:0000256" key="1">
    <source>
        <dbReference type="SAM" id="MobiDB-lite"/>
    </source>
</evidence>
<evidence type="ECO:0000313" key="4">
    <source>
        <dbReference type="Proteomes" id="UP001431429"/>
    </source>
</evidence>
<keyword evidence="4" id="KW-1185">Reference proteome</keyword>
<feature type="region of interest" description="Disordered" evidence="1">
    <location>
        <begin position="189"/>
        <end position="211"/>
    </location>
</feature>
<dbReference type="InterPro" id="IPR005509">
    <property type="entry name" value="AfsA_hotdog_dom"/>
</dbReference>
<reference evidence="3" key="1">
    <citation type="submission" date="2022-06" db="EMBL/GenBank/DDBJ databases">
        <title>Genome public.</title>
        <authorList>
            <person name="Sun Q."/>
        </authorList>
    </citation>
    <scope>NUCLEOTIDE SEQUENCE</scope>
    <source>
        <strain evidence="3">CWNU-1</strain>
    </source>
</reference>
<evidence type="ECO:0000313" key="3">
    <source>
        <dbReference type="EMBL" id="MCM2393810.1"/>
    </source>
</evidence>
<dbReference type="Pfam" id="PF03756">
    <property type="entry name" value="AfsA"/>
    <property type="match status" value="2"/>
</dbReference>
<organism evidence="3 4">
    <name type="scientific">Streptomyces albipurpureus</name>
    <dbReference type="NCBI Taxonomy" id="2897419"/>
    <lineage>
        <taxon>Bacteria</taxon>
        <taxon>Bacillati</taxon>
        <taxon>Actinomycetota</taxon>
        <taxon>Actinomycetes</taxon>
        <taxon>Kitasatosporales</taxon>
        <taxon>Streptomycetaceae</taxon>
        <taxon>Streptomyces</taxon>
    </lineage>
</organism>
<accession>A0ABT0UZB0</accession>
<gene>
    <name evidence="3" type="ORF">NBG84_37030</name>
</gene>
<dbReference type="Proteomes" id="UP001431429">
    <property type="component" value="Unassembled WGS sequence"/>
</dbReference>
<evidence type="ECO:0000259" key="2">
    <source>
        <dbReference type="Pfam" id="PF03756"/>
    </source>
</evidence>
<proteinExistence type="predicted"/>
<name>A0ABT0UZB0_9ACTN</name>
<comment type="caution">
    <text evidence="3">The sequence shown here is derived from an EMBL/GenBank/DDBJ whole genome shotgun (WGS) entry which is preliminary data.</text>
</comment>
<protein>
    <recommendedName>
        <fullName evidence="2">A-factor biosynthesis hotdog domain-containing protein</fullName>
    </recommendedName>
</protein>
<feature type="domain" description="A-factor biosynthesis hotdog" evidence="2">
    <location>
        <begin position="41"/>
        <end position="173"/>
    </location>
</feature>
<sequence>MESALDASEAALTVPGATTASAARAAGLPGSHGMAPLHLLHRPDTPEGFLLDASAPVEQHFALSAELPDGHPVFNDGPDTFHDLLFAAESLRQATFFVAHQYFRVPAERPAVFVSSGIDVQDLGPWRRTGRSAPMTLDITLTPVDVVNGIPRGLDCRGGVAIDGVSCGSGTARLQFLMPRVYRSHRELGRRESLRGSLPPAPHGTRRTAVRPEQAGRGDLRNVLVGPPLRAVDGEFMLPVVPAPGHEMFHGGPDGHIPGPVFLEASRQAALVVAAELQGFEPAHVVLTHWWASFRGFGEADLPLTCTVNTRDPLRDSAGRPTLQVKLTFSQGSRVLCTAAATLLQDC</sequence>
<dbReference type="RefSeq" id="WP_250924105.1">
    <property type="nucleotide sequence ID" value="NZ_JAMQAW010000091.1"/>
</dbReference>
<dbReference type="EMBL" id="JAMQAW010000091">
    <property type="protein sequence ID" value="MCM2393810.1"/>
    <property type="molecule type" value="Genomic_DNA"/>
</dbReference>